<organism evidence="2 3">
    <name type="scientific">Ceraceosorus bombacis</name>
    <dbReference type="NCBI Taxonomy" id="401625"/>
    <lineage>
        <taxon>Eukaryota</taxon>
        <taxon>Fungi</taxon>
        <taxon>Dikarya</taxon>
        <taxon>Basidiomycota</taxon>
        <taxon>Ustilaginomycotina</taxon>
        <taxon>Exobasidiomycetes</taxon>
        <taxon>Ceraceosorales</taxon>
        <taxon>Ceraceosoraceae</taxon>
        <taxon>Ceraceosorus</taxon>
    </lineage>
</organism>
<accession>A0A0P1BNX8</accession>
<feature type="compositionally biased region" description="Basic and acidic residues" evidence="1">
    <location>
        <begin position="403"/>
        <end position="413"/>
    </location>
</feature>
<protein>
    <submittedName>
        <fullName evidence="2">Uncharacterized protein</fullName>
    </submittedName>
</protein>
<dbReference type="AlphaFoldDB" id="A0A0P1BNX8"/>
<evidence type="ECO:0000313" key="3">
    <source>
        <dbReference type="Proteomes" id="UP000054845"/>
    </source>
</evidence>
<feature type="region of interest" description="Disordered" evidence="1">
    <location>
        <begin position="350"/>
        <end position="372"/>
    </location>
</feature>
<proteinExistence type="predicted"/>
<feature type="region of interest" description="Disordered" evidence="1">
    <location>
        <begin position="482"/>
        <end position="501"/>
    </location>
</feature>
<feature type="region of interest" description="Disordered" evidence="1">
    <location>
        <begin position="305"/>
        <end position="331"/>
    </location>
</feature>
<evidence type="ECO:0000256" key="1">
    <source>
        <dbReference type="SAM" id="MobiDB-lite"/>
    </source>
</evidence>
<feature type="compositionally biased region" description="Low complexity" evidence="1">
    <location>
        <begin position="350"/>
        <end position="370"/>
    </location>
</feature>
<evidence type="ECO:0000313" key="2">
    <source>
        <dbReference type="EMBL" id="CEH17350.1"/>
    </source>
</evidence>
<name>A0A0P1BNX8_9BASI</name>
<dbReference type="EMBL" id="CCYA01000254">
    <property type="protein sequence ID" value="CEH17350.1"/>
    <property type="molecule type" value="Genomic_DNA"/>
</dbReference>
<feature type="region of interest" description="Disordered" evidence="1">
    <location>
        <begin position="390"/>
        <end position="428"/>
    </location>
</feature>
<feature type="region of interest" description="Disordered" evidence="1">
    <location>
        <begin position="56"/>
        <end position="84"/>
    </location>
</feature>
<dbReference type="Proteomes" id="UP000054845">
    <property type="component" value="Unassembled WGS sequence"/>
</dbReference>
<dbReference type="STRING" id="401625.A0A0P1BNX8"/>
<dbReference type="OrthoDB" id="3222453at2759"/>
<feature type="region of interest" description="Disordered" evidence="1">
    <location>
        <begin position="96"/>
        <end position="140"/>
    </location>
</feature>
<keyword evidence="3" id="KW-1185">Reference proteome</keyword>
<sequence>MPAHISDTYCTCLYVAAEGLPLWHPGRVDLGDVGYVRDGRFHRLYNVVDGPSLVRSDAARPDLARRTQSGSRSPPGSPGAEQSAWSAVPAFATMGPRNSFSGERRASAPLNVPSSPSSSPRSRRTSLMGAFRSEEEPQPPLPIFVDEAEESAFDIGPRTSANFRSLGAGVGAEVTGTAGGTLSFETSGGDGALLVSRDPTVRNELEHLGTLKAYVKQHRRWISYQYGQSEDMEADELCLVYSTDRTSDWACAVQLGAAQGAKVDFHVFSVGTAGIWGEWRSTLSASQRGPHRDPSQYERARLEAGLGQSGTATPSESATHEREPTASSRIANWRMSAAVEAGPVNIEASTGSAEAASAQPAQSTAGAGQSVGPSNAAALISEVGRVPAFPDWQWAPGNPSAGPRRDGPGDRRSSGSTKVPSSTGPLDLLHDITATSSPAQLKRAIWSGASCSLRVECDQDGIAVVLPRGEKEGPQVTVLGQHKQNCGSPKPSLGRISPPSSCFLRPPAGVRSPLSESRKFSASLGMAQAVAAEQDA</sequence>
<reference evidence="2 3" key="1">
    <citation type="submission" date="2014-09" db="EMBL/GenBank/DDBJ databases">
        <authorList>
            <person name="Magalhaes I.L.F."/>
            <person name="Oliveira U."/>
            <person name="Santos F.R."/>
            <person name="Vidigal T.H.D.A."/>
            <person name="Brescovit A.D."/>
            <person name="Santos A.J."/>
        </authorList>
    </citation>
    <scope>NUCLEOTIDE SEQUENCE [LARGE SCALE GENOMIC DNA]</scope>
</reference>